<dbReference type="InterPro" id="IPR029787">
    <property type="entry name" value="Nucleotide_cyclase"/>
</dbReference>
<dbReference type="SUPFAM" id="SSF141868">
    <property type="entry name" value="EAL domain-like"/>
    <property type="match status" value="1"/>
</dbReference>
<reference evidence="4 5" key="2">
    <citation type="journal article" date="2021" name="Int. J. Syst. Evol. Microbiol.">
        <title>Roseibium litorale sp. nov., isolated from a tidal flat sediment and proposal for the reclassification of Labrenzia polysiphoniae as Roseibium polysiphoniae comb. nov.</title>
        <authorList>
            <person name="Liu Y."/>
            <person name="Pei T."/>
            <person name="Du J."/>
            <person name="Chao M."/>
            <person name="Deng M.R."/>
            <person name="Zhu H."/>
        </authorList>
    </citation>
    <scope>NUCLEOTIDE SEQUENCE [LARGE SCALE GENOMIC DNA]</scope>
    <source>
        <strain evidence="4 5">4C16A</strain>
    </source>
</reference>
<dbReference type="SMART" id="SM00052">
    <property type="entry name" value="EAL"/>
    <property type="match status" value="1"/>
</dbReference>
<dbReference type="InterPro" id="IPR007892">
    <property type="entry name" value="CHASE4"/>
</dbReference>
<dbReference type="CDD" id="cd01949">
    <property type="entry name" value="GGDEF"/>
    <property type="match status" value="1"/>
</dbReference>
<evidence type="ECO:0000313" key="5">
    <source>
        <dbReference type="Proteomes" id="UP000632063"/>
    </source>
</evidence>
<dbReference type="NCBIfam" id="TIGR00254">
    <property type="entry name" value="GGDEF"/>
    <property type="match status" value="1"/>
</dbReference>
<accession>A0ABR9CHI9</accession>
<evidence type="ECO:0000259" key="3">
    <source>
        <dbReference type="PROSITE" id="PS50887"/>
    </source>
</evidence>
<dbReference type="PANTHER" id="PTHR44757">
    <property type="entry name" value="DIGUANYLATE CYCLASE DGCP"/>
    <property type="match status" value="1"/>
</dbReference>
<dbReference type="RefSeq" id="WP_192145890.1">
    <property type="nucleotide sequence ID" value="NZ_JACYXI010000001.1"/>
</dbReference>
<dbReference type="Gene3D" id="3.20.20.450">
    <property type="entry name" value="EAL domain"/>
    <property type="match status" value="1"/>
</dbReference>
<dbReference type="SMART" id="SM00267">
    <property type="entry name" value="GGDEF"/>
    <property type="match status" value="1"/>
</dbReference>
<dbReference type="PANTHER" id="PTHR44757:SF2">
    <property type="entry name" value="BIOFILM ARCHITECTURE MAINTENANCE PROTEIN MBAA"/>
    <property type="match status" value="1"/>
</dbReference>
<sequence>MKFNAENSGGKIANVIIVPMIGVVVFAVACVFALMIWSSRVSDESAANSQRKLLTGAIQLKLDQMARQQASSAVWDLAFFKTASSVVDTEWLRQNIGEWLNKSYGFERSLILNRDREQSLAYSAELSSNWVTPSVLSQLRSAISKTRARYISSFVRTPSGLYQYAPSKTGREQGETPAETGLLRIGNGVYFFTASAITQELHSITAVRTPPAVLISFDRLDPKELSHLAAMSDLSGLQLSQTDDNTLAMATIALKAPNSEFLSYLKWEANRPGTEMLGRVTPVLLLLALAILALTVGVIDFTRQSTRKLAESRSQAVYSSRHDALSGLPNREQFSQLLSNALKSSPTESSNLAVVYIDMDRFKDINDTLGHAAGDEAIRSVARRLQSVVPSSGAIARISGDEFAMLLQDCPNQEWIEHILTRIQDQLVRPVRLESTEHFVSLSMGASIAPRDGVDPGELLRKADIALYDAKANGRGRWSFFDSSMQEQVLAKDKLSRELRKAIDRDELSLAYQPQTDSSGKTIVAVEALARWNHPELGPISPVTFIPLAEETGLINDLGLWVLNQACYNAYRWPDLVVSVNVSPTQFKHPRFVETILETLDHHKLPPSRLEIEVTESVFAGQDKPILNALKRLKDLGVKVALDDFGSGYSSLSFLRKFPFDTLKVDRNFLSAMDDDEGAKAILATIINLGQALGMTVVAEGVETAEQIAFLTSLGCHRMQGFYIARPLDACKLEEFLADVSYSAGMPDPATSQRSSRPVLKVAKA</sequence>
<feature type="transmembrane region" description="Helical" evidence="1">
    <location>
        <begin position="280"/>
        <end position="299"/>
    </location>
</feature>
<dbReference type="Pfam" id="PF00990">
    <property type="entry name" value="GGDEF"/>
    <property type="match status" value="1"/>
</dbReference>
<name>A0ABR9CHI9_9HYPH</name>
<dbReference type="Pfam" id="PF00563">
    <property type="entry name" value="EAL"/>
    <property type="match status" value="1"/>
</dbReference>
<keyword evidence="5" id="KW-1185">Reference proteome</keyword>
<feature type="domain" description="EAL" evidence="2">
    <location>
        <begin position="492"/>
        <end position="741"/>
    </location>
</feature>
<keyword evidence="1" id="KW-1133">Transmembrane helix</keyword>
<dbReference type="InterPro" id="IPR000160">
    <property type="entry name" value="GGDEF_dom"/>
</dbReference>
<dbReference type="CDD" id="cd01948">
    <property type="entry name" value="EAL"/>
    <property type="match status" value="1"/>
</dbReference>
<feature type="domain" description="GGDEF" evidence="3">
    <location>
        <begin position="350"/>
        <end position="483"/>
    </location>
</feature>
<evidence type="ECO:0000256" key="1">
    <source>
        <dbReference type="SAM" id="Phobius"/>
    </source>
</evidence>
<dbReference type="EMBL" id="JACYXI010000001">
    <property type="protein sequence ID" value="MBD8890309.1"/>
    <property type="molecule type" value="Genomic_DNA"/>
</dbReference>
<dbReference type="SUPFAM" id="SSF55073">
    <property type="entry name" value="Nucleotide cyclase"/>
    <property type="match status" value="1"/>
</dbReference>
<dbReference type="InterPro" id="IPR052155">
    <property type="entry name" value="Biofilm_reg_signaling"/>
</dbReference>
<dbReference type="PROSITE" id="PS50887">
    <property type="entry name" value="GGDEF"/>
    <property type="match status" value="1"/>
</dbReference>
<dbReference type="PROSITE" id="PS51257">
    <property type="entry name" value="PROKAR_LIPOPROTEIN"/>
    <property type="match status" value="1"/>
</dbReference>
<dbReference type="InterPro" id="IPR035919">
    <property type="entry name" value="EAL_sf"/>
</dbReference>
<dbReference type="PROSITE" id="PS50883">
    <property type="entry name" value="EAL"/>
    <property type="match status" value="1"/>
</dbReference>
<feature type="transmembrane region" description="Helical" evidence="1">
    <location>
        <begin position="12"/>
        <end position="37"/>
    </location>
</feature>
<evidence type="ECO:0000313" key="4">
    <source>
        <dbReference type="EMBL" id="MBD8890309.1"/>
    </source>
</evidence>
<dbReference type="InterPro" id="IPR043128">
    <property type="entry name" value="Rev_trsase/Diguanyl_cyclase"/>
</dbReference>
<dbReference type="Gene3D" id="3.30.70.270">
    <property type="match status" value="1"/>
</dbReference>
<keyword evidence="1" id="KW-0472">Membrane</keyword>
<protein>
    <submittedName>
        <fullName evidence="4">Bifunctional diguanylate cyclase/phosphodiesterase</fullName>
    </submittedName>
</protein>
<reference evidence="5" key="1">
    <citation type="submission" date="2020-09" db="EMBL/GenBank/DDBJ databases">
        <title>The genome sequence of strain Labrenzia suaedae 4C16A.</title>
        <authorList>
            <person name="Liu Y."/>
        </authorList>
    </citation>
    <scope>NUCLEOTIDE SEQUENCE [LARGE SCALE GENOMIC DNA]</scope>
    <source>
        <strain evidence="5">4C16A</strain>
    </source>
</reference>
<organism evidence="4 5">
    <name type="scientific">Roseibium litorale</name>
    <dbReference type="NCBI Taxonomy" id="2803841"/>
    <lineage>
        <taxon>Bacteria</taxon>
        <taxon>Pseudomonadati</taxon>
        <taxon>Pseudomonadota</taxon>
        <taxon>Alphaproteobacteria</taxon>
        <taxon>Hyphomicrobiales</taxon>
        <taxon>Stappiaceae</taxon>
        <taxon>Roseibium</taxon>
    </lineage>
</organism>
<dbReference type="InterPro" id="IPR001633">
    <property type="entry name" value="EAL_dom"/>
</dbReference>
<dbReference type="Proteomes" id="UP000632063">
    <property type="component" value="Unassembled WGS sequence"/>
</dbReference>
<evidence type="ECO:0000259" key="2">
    <source>
        <dbReference type="PROSITE" id="PS50883"/>
    </source>
</evidence>
<comment type="caution">
    <text evidence="4">The sequence shown here is derived from an EMBL/GenBank/DDBJ whole genome shotgun (WGS) entry which is preliminary data.</text>
</comment>
<gene>
    <name evidence="4" type="ORF">IG616_02025</name>
</gene>
<dbReference type="Pfam" id="PF05228">
    <property type="entry name" value="CHASE4"/>
    <property type="match status" value="1"/>
</dbReference>
<proteinExistence type="predicted"/>
<keyword evidence="1" id="KW-0812">Transmembrane</keyword>